<evidence type="ECO:0000313" key="3">
    <source>
        <dbReference type="EMBL" id="CAE0712145.1"/>
    </source>
</evidence>
<name>A0A7S4EGK7_9STRA</name>
<organism evidence="3">
    <name type="scientific">Pseudo-nitzschia australis</name>
    <dbReference type="NCBI Taxonomy" id="44445"/>
    <lineage>
        <taxon>Eukaryota</taxon>
        <taxon>Sar</taxon>
        <taxon>Stramenopiles</taxon>
        <taxon>Ochrophyta</taxon>
        <taxon>Bacillariophyta</taxon>
        <taxon>Bacillariophyceae</taxon>
        <taxon>Bacillariophycidae</taxon>
        <taxon>Bacillariales</taxon>
        <taxon>Bacillariaceae</taxon>
        <taxon>Pseudo-nitzschia</taxon>
    </lineage>
</organism>
<feature type="compositionally biased region" description="Low complexity" evidence="1">
    <location>
        <begin position="112"/>
        <end position="140"/>
    </location>
</feature>
<feature type="region of interest" description="Disordered" evidence="1">
    <location>
        <begin position="321"/>
        <end position="347"/>
    </location>
</feature>
<keyword evidence="2" id="KW-0732">Signal</keyword>
<evidence type="ECO:0000256" key="1">
    <source>
        <dbReference type="SAM" id="MobiDB-lite"/>
    </source>
</evidence>
<sequence length="347" mass="36267">MKAFFWNLTGAWILMSVAMTIRTRVLTTSSSSPFVLVANAFSSTPSRTIGVDCIAPSTSVRRITGCNKSRRSSFSSSSSLLSMAMVKRRFIPESNDEDNNQNESGRTRKRLGSSSRSTGLSSSSSSPLRMTRPTGATTGRRGTLFTLAGAALGLVVGTNSNNLNINGLASTATAAARKVSDAAMASGKLLYDRVLDFGKRHGAKAVASEELSEWIAGQKTLALEYPEIATWLAAQEKLREGMIAAESTVVASAELAEVATAATVAATAAAAVVKDGVYADEEENDALPLCTTATTSTTTTNNASSSADEKNCSTSSEIISSESLATKTTAPEILLPSPSTTKKIVGH</sequence>
<feature type="region of interest" description="Disordered" evidence="1">
    <location>
        <begin position="91"/>
        <end position="140"/>
    </location>
</feature>
<dbReference type="EMBL" id="HBIX01006202">
    <property type="protein sequence ID" value="CAE0712145.1"/>
    <property type="molecule type" value="Transcribed_RNA"/>
</dbReference>
<dbReference type="AlphaFoldDB" id="A0A7S4EGK7"/>
<feature type="signal peptide" evidence="2">
    <location>
        <begin position="1"/>
        <end position="23"/>
    </location>
</feature>
<feature type="chain" id="PRO_5031454415" evidence="2">
    <location>
        <begin position="24"/>
        <end position="347"/>
    </location>
</feature>
<proteinExistence type="predicted"/>
<gene>
    <name evidence="3" type="ORF">PAUS00366_LOCUS4897</name>
</gene>
<feature type="compositionally biased region" description="Polar residues" evidence="1">
    <location>
        <begin position="337"/>
        <end position="347"/>
    </location>
</feature>
<reference evidence="3" key="1">
    <citation type="submission" date="2021-01" db="EMBL/GenBank/DDBJ databases">
        <authorList>
            <person name="Corre E."/>
            <person name="Pelletier E."/>
            <person name="Niang G."/>
            <person name="Scheremetjew M."/>
            <person name="Finn R."/>
            <person name="Kale V."/>
            <person name="Holt S."/>
            <person name="Cochrane G."/>
            <person name="Meng A."/>
            <person name="Brown T."/>
            <person name="Cohen L."/>
        </authorList>
    </citation>
    <scope>NUCLEOTIDE SEQUENCE</scope>
    <source>
        <strain evidence="3">10249 10 AB</strain>
    </source>
</reference>
<accession>A0A7S4EGK7</accession>
<protein>
    <submittedName>
        <fullName evidence="3">Uncharacterized protein</fullName>
    </submittedName>
</protein>
<evidence type="ECO:0000256" key="2">
    <source>
        <dbReference type="SAM" id="SignalP"/>
    </source>
</evidence>